<evidence type="ECO:0000313" key="11">
    <source>
        <dbReference type="EMBL" id="SEL97724.1"/>
    </source>
</evidence>
<dbReference type="NCBIfam" id="TIGR01001">
    <property type="entry name" value="metA"/>
    <property type="match status" value="1"/>
</dbReference>
<dbReference type="UniPathway" id="UPA00051">
    <property type="reaction ID" value="UER00074"/>
</dbReference>
<keyword evidence="6 8" id="KW-0012">Acyltransferase</keyword>
<dbReference type="Proteomes" id="UP000027584">
    <property type="component" value="Unassembled WGS sequence"/>
</dbReference>
<evidence type="ECO:0000313" key="13">
    <source>
        <dbReference type="Proteomes" id="UP000182764"/>
    </source>
</evidence>
<evidence type="ECO:0000256" key="7">
    <source>
        <dbReference type="ARBA" id="ARBA00049043"/>
    </source>
</evidence>
<evidence type="ECO:0000256" key="4">
    <source>
        <dbReference type="ARBA" id="ARBA00022679"/>
    </source>
</evidence>
<sequence>MPIKLDKELPALDILREENVFIMDNKRAKHQDIRPMDFLIVNLMPTKEVTETQLLRLLANTPLQINVEFLYMTSHESKNTTAEHLETFYKTFDDVRHKYYDGLIITGAPVETLDYEEVDYWSELCQIFDWSKTHVYSTLHLCWGAQAGLYYKYGIKKVLLDRKLSGIFSQDVVSPENPIVRGFDDSFMAPHSRYTEVRCEDVEKIDDLEVIAASEAVGLSIVASKDLREVYSFGHLEYDRETLDREYKRDVKVGKNPNIPEHYYVNDDPAQNVPMHWNLAATTFFSNWINYAVYQETPYSLEELEKDFSFYGYL</sequence>
<dbReference type="PIRSF" id="PIRSF000450">
    <property type="entry name" value="H_ser_succinyltr"/>
    <property type="match status" value="1"/>
</dbReference>
<reference evidence="10 12" key="2">
    <citation type="submission" date="2014-05" db="EMBL/GenBank/DDBJ databases">
        <title>Genome sequence of Streptococcus gallolyticus.</title>
        <authorList>
            <person name="Del Campo R."/>
        </authorList>
    </citation>
    <scope>NUCLEOTIDE SEQUENCE [LARGE SCALE GENOMIC DNA]</scope>
    <source>
        <strain evidence="10 12">LMG17956</strain>
    </source>
</reference>
<feature type="active site" description="Acyl-thioester intermediate" evidence="8 9">
    <location>
        <position position="142"/>
    </location>
</feature>
<keyword evidence="5 8" id="KW-0486">Methionine biosynthesis</keyword>
<dbReference type="EC" id="2.3.1.31" evidence="8"/>
<keyword evidence="3 8" id="KW-0028">Amino-acid biosynthesis</keyword>
<comment type="function">
    <text evidence="8">Transfers an acetyl group from acetyl-CoA to L-homoserine, forming acetyl-L-homoserine.</text>
</comment>
<accession>A0A060RFK2</accession>
<keyword evidence="2 8" id="KW-0963">Cytoplasm</keyword>
<dbReference type="PANTHER" id="PTHR20919">
    <property type="entry name" value="HOMOSERINE O-SUCCINYLTRANSFERASE"/>
    <property type="match status" value="1"/>
</dbReference>
<evidence type="ECO:0000256" key="9">
    <source>
        <dbReference type="PIRSR" id="PIRSR000450-1"/>
    </source>
</evidence>
<reference evidence="11 13" key="3">
    <citation type="submission" date="2016-10" db="EMBL/GenBank/DDBJ databases">
        <authorList>
            <person name="de Groot N.N."/>
        </authorList>
    </citation>
    <scope>NUCLEOTIDE SEQUENCE [LARGE SCALE GENOMIC DNA]</scope>
    <source>
        <strain evidence="11 13">VTM1R29</strain>
    </source>
</reference>
<keyword evidence="4 8" id="KW-0808">Transferase</keyword>
<comment type="subcellular location">
    <subcellularLocation>
        <location evidence="1 8">Cytoplasm</location>
    </subcellularLocation>
</comment>
<dbReference type="SUPFAM" id="SSF52317">
    <property type="entry name" value="Class I glutamine amidotransferase-like"/>
    <property type="match status" value="1"/>
</dbReference>
<dbReference type="FunFam" id="3.40.50.880:FF:000004">
    <property type="entry name" value="Homoserine O-succinyltransferase"/>
    <property type="match status" value="1"/>
</dbReference>
<dbReference type="GO" id="GO:0005737">
    <property type="term" value="C:cytoplasm"/>
    <property type="evidence" value="ECO:0007669"/>
    <property type="project" value="UniProtKB-SubCell"/>
</dbReference>
<name>A0A060RFK2_9STRE</name>
<dbReference type="PANTHER" id="PTHR20919:SF0">
    <property type="entry name" value="HOMOSERINE O-SUCCINYLTRANSFERASE"/>
    <property type="match status" value="1"/>
</dbReference>
<evidence type="ECO:0000256" key="1">
    <source>
        <dbReference type="ARBA" id="ARBA00004496"/>
    </source>
</evidence>
<comment type="caution">
    <text evidence="8">Lacks conserved residue(s) required for the propagation of feature annotation.</text>
</comment>
<feature type="site" description="Important for acyl-CoA specificity" evidence="8">
    <location>
        <position position="111"/>
    </location>
</feature>
<feature type="active site" evidence="8">
    <location>
        <position position="237"/>
    </location>
</feature>
<dbReference type="InterPro" id="IPR033752">
    <property type="entry name" value="MetA_family"/>
</dbReference>
<dbReference type="Proteomes" id="UP000182764">
    <property type="component" value="Unassembled WGS sequence"/>
</dbReference>
<dbReference type="HAMAP" id="MF_00295">
    <property type="entry name" value="MetA_acyltransf"/>
    <property type="match status" value="1"/>
</dbReference>
<feature type="site" description="Important for substrate specificity" evidence="8">
    <location>
        <position position="192"/>
    </location>
</feature>
<feature type="binding site" evidence="8">
    <location>
        <position position="192"/>
    </location>
    <ligand>
        <name>substrate</name>
    </ligand>
</feature>
<evidence type="ECO:0000313" key="10">
    <source>
        <dbReference type="EMBL" id="CDO17110.1"/>
    </source>
</evidence>
<dbReference type="RefSeq" id="WP_039692649.1">
    <property type="nucleotide sequence ID" value="NZ_FNFJ01000001.1"/>
</dbReference>
<evidence type="ECO:0000256" key="3">
    <source>
        <dbReference type="ARBA" id="ARBA00022605"/>
    </source>
</evidence>
<evidence type="ECO:0000256" key="5">
    <source>
        <dbReference type="ARBA" id="ARBA00023167"/>
    </source>
</evidence>
<dbReference type="CDD" id="cd03131">
    <property type="entry name" value="GATase1_HTS"/>
    <property type="match status" value="1"/>
</dbReference>
<proteinExistence type="inferred from homology"/>
<feature type="binding site" evidence="8">
    <location>
        <position position="249"/>
    </location>
    <ligand>
        <name>substrate</name>
    </ligand>
</feature>
<dbReference type="EMBL" id="FOBM01000001">
    <property type="protein sequence ID" value="SEL97724.1"/>
    <property type="molecule type" value="Genomic_DNA"/>
</dbReference>
<dbReference type="GO" id="GO:0008899">
    <property type="term" value="F:homoserine O-succinyltransferase activity"/>
    <property type="evidence" value="ECO:0007669"/>
    <property type="project" value="UniProtKB-UniRule"/>
</dbReference>
<evidence type="ECO:0000256" key="2">
    <source>
        <dbReference type="ARBA" id="ARBA00022490"/>
    </source>
</evidence>
<dbReference type="Gene3D" id="3.40.50.880">
    <property type="match status" value="1"/>
</dbReference>
<dbReference type="EMBL" id="CCBC010000050">
    <property type="protein sequence ID" value="CDO17110.1"/>
    <property type="molecule type" value="Genomic_DNA"/>
</dbReference>
<feature type="active site" description="Proton acceptor" evidence="8">
    <location>
        <position position="235"/>
    </location>
</feature>
<organism evidence="10 12">
    <name type="scientific">Streptococcus gallolyticus</name>
    <dbReference type="NCBI Taxonomy" id="315405"/>
    <lineage>
        <taxon>Bacteria</taxon>
        <taxon>Bacillati</taxon>
        <taxon>Bacillota</taxon>
        <taxon>Bacilli</taxon>
        <taxon>Lactobacillales</taxon>
        <taxon>Streptococcaceae</taxon>
        <taxon>Streptococcus</taxon>
    </lineage>
</organism>
<dbReference type="Pfam" id="PF04204">
    <property type="entry name" value="HTS"/>
    <property type="match status" value="1"/>
</dbReference>
<dbReference type="AlphaFoldDB" id="A0A060RFK2"/>
<comment type="catalytic activity">
    <reaction evidence="7 8">
        <text>L-homoserine + acetyl-CoA = O-acetyl-L-homoserine + CoA</text>
        <dbReference type="Rhea" id="RHEA:13701"/>
        <dbReference type="ChEBI" id="CHEBI:57287"/>
        <dbReference type="ChEBI" id="CHEBI:57288"/>
        <dbReference type="ChEBI" id="CHEBI:57476"/>
        <dbReference type="ChEBI" id="CHEBI:57716"/>
        <dbReference type="EC" id="2.3.1.31"/>
    </reaction>
</comment>
<dbReference type="InterPro" id="IPR005697">
    <property type="entry name" value="HST_MetA"/>
</dbReference>
<evidence type="ECO:0000313" key="12">
    <source>
        <dbReference type="Proteomes" id="UP000027584"/>
    </source>
</evidence>
<protein>
    <recommendedName>
        <fullName evidence="8">Homoserine O-acetyltransferase</fullName>
        <shortName evidence="8">HAT</shortName>
        <ecNumber evidence="8">2.3.1.31</ecNumber>
    </recommendedName>
    <alternativeName>
        <fullName evidence="8">Homoserine transacetylase</fullName>
        <shortName evidence="8">HTA</shortName>
    </alternativeName>
</protein>
<reference evidence="10 12" key="1">
    <citation type="submission" date="2014-02" db="EMBL/GenBank/DDBJ databases">
        <authorList>
            <person name="Manrique M."/>
        </authorList>
    </citation>
    <scope>NUCLEOTIDE SEQUENCE [LARGE SCALE GENOMIC DNA]</scope>
    <source>
        <strain evidence="10 12">LMG17956</strain>
    </source>
</reference>
<feature type="binding site" evidence="8">
    <location>
        <position position="163"/>
    </location>
    <ligand>
        <name>substrate</name>
    </ligand>
</feature>
<comment type="pathway">
    <text evidence="8">Amino-acid biosynthesis; L-methionine biosynthesis via de novo pathway; O-acetyl-L-homoserine from L-homoserine: step 1/1.</text>
</comment>
<evidence type="ECO:0000256" key="8">
    <source>
        <dbReference type="HAMAP-Rule" id="MF_00295"/>
    </source>
</evidence>
<dbReference type="GO" id="GO:0019281">
    <property type="term" value="P:L-methionine biosynthetic process from homoserine via O-succinyl-L-homoserine and cystathionine"/>
    <property type="evidence" value="ECO:0007669"/>
    <property type="project" value="InterPro"/>
</dbReference>
<evidence type="ECO:0000256" key="6">
    <source>
        <dbReference type="ARBA" id="ARBA00023315"/>
    </source>
</evidence>
<dbReference type="GO" id="GO:0004414">
    <property type="term" value="F:homoserine O-acetyltransferase activity"/>
    <property type="evidence" value="ECO:0007669"/>
    <property type="project" value="UniProtKB-EC"/>
</dbReference>
<dbReference type="InterPro" id="IPR029062">
    <property type="entry name" value="Class_I_gatase-like"/>
</dbReference>
<comment type="similarity">
    <text evidence="8">Belongs to the MetA family.</text>
</comment>
<gene>
    <name evidence="8" type="primary">metAA</name>
    <name evidence="10" type="ORF">BN963_SGAL_00290</name>
    <name evidence="11" type="ORF">SAMN04487839_101535</name>
</gene>